<accession>A0AAV4NI22</accession>
<protein>
    <submittedName>
        <fullName evidence="1">Uncharacterized protein</fullName>
    </submittedName>
</protein>
<organism evidence="1 2">
    <name type="scientific">Caerostris extrusa</name>
    <name type="common">Bark spider</name>
    <name type="synonym">Caerostris bankana</name>
    <dbReference type="NCBI Taxonomy" id="172846"/>
    <lineage>
        <taxon>Eukaryota</taxon>
        <taxon>Metazoa</taxon>
        <taxon>Ecdysozoa</taxon>
        <taxon>Arthropoda</taxon>
        <taxon>Chelicerata</taxon>
        <taxon>Arachnida</taxon>
        <taxon>Araneae</taxon>
        <taxon>Araneomorphae</taxon>
        <taxon>Entelegynae</taxon>
        <taxon>Araneoidea</taxon>
        <taxon>Araneidae</taxon>
        <taxon>Caerostris</taxon>
    </lineage>
</organism>
<dbReference type="AlphaFoldDB" id="A0AAV4NI22"/>
<evidence type="ECO:0000313" key="1">
    <source>
        <dbReference type="EMBL" id="GIX82962.1"/>
    </source>
</evidence>
<proteinExistence type="predicted"/>
<sequence>MNPSSRKPGTKALKLTLTQMTMALGSLKVAVNYPKCLNSHDKSNVNSHDNKIDVEMVTVILDSLEEAADHPKCRELC</sequence>
<dbReference type="EMBL" id="BPLR01020824">
    <property type="protein sequence ID" value="GIX82962.1"/>
    <property type="molecule type" value="Genomic_DNA"/>
</dbReference>
<gene>
    <name evidence="1" type="ORF">CEXT_251441</name>
</gene>
<reference evidence="1 2" key="1">
    <citation type="submission" date="2021-06" db="EMBL/GenBank/DDBJ databases">
        <title>Caerostris extrusa draft genome.</title>
        <authorList>
            <person name="Kono N."/>
            <person name="Arakawa K."/>
        </authorList>
    </citation>
    <scope>NUCLEOTIDE SEQUENCE [LARGE SCALE GENOMIC DNA]</scope>
</reference>
<comment type="caution">
    <text evidence="1">The sequence shown here is derived from an EMBL/GenBank/DDBJ whole genome shotgun (WGS) entry which is preliminary data.</text>
</comment>
<dbReference type="Proteomes" id="UP001054945">
    <property type="component" value="Unassembled WGS sequence"/>
</dbReference>
<evidence type="ECO:0000313" key="2">
    <source>
        <dbReference type="Proteomes" id="UP001054945"/>
    </source>
</evidence>
<name>A0AAV4NI22_CAEEX</name>
<keyword evidence="2" id="KW-1185">Reference proteome</keyword>